<keyword evidence="5 9" id="KW-0732">Signal</keyword>
<dbReference type="InterPro" id="IPR013172">
    <property type="entry name" value="Bomanin"/>
</dbReference>
<reference evidence="10 11" key="1">
    <citation type="journal article" date="2007" name="Nature">
        <title>Evolution of genes and genomes on the Drosophila phylogeny.</title>
        <authorList>
            <consortium name="Drosophila 12 Genomes Consortium"/>
            <person name="Clark A.G."/>
            <person name="Eisen M.B."/>
            <person name="Smith D.R."/>
            <person name="Bergman C.M."/>
            <person name="Oliver B."/>
            <person name="Markow T.A."/>
            <person name="Kaufman T.C."/>
            <person name="Kellis M."/>
            <person name="Gelbart W."/>
            <person name="Iyer V.N."/>
            <person name="Pollard D.A."/>
            <person name="Sackton T.B."/>
            <person name="Larracuente A.M."/>
            <person name="Singh N.D."/>
            <person name="Abad J.P."/>
            <person name="Abt D.N."/>
            <person name="Adryan B."/>
            <person name="Aguade M."/>
            <person name="Akashi H."/>
            <person name="Anderson W.W."/>
            <person name="Aquadro C.F."/>
            <person name="Ardell D.H."/>
            <person name="Arguello R."/>
            <person name="Artieri C.G."/>
            <person name="Barbash D.A."/>
            <person name="Barker D."/>
            <person name="Barsanti P."/>
            <person name="Batterham P."/>
            <person name="Batzoglou S."/>
            <person name="Begun D."/>
            <person name="Bhutkar A."/>
            <person name="Blanco E."/>
            <person name="Bosak S.A."/>
            <person name="Bradley R.K."/>
            <person name="Brand A.D."/>
            <person name="Brent M.R."/>
            <person name="Brooks A.N."/>
            <person name="Brown R.H."/>
            <person name="Butlin R.K."/>
            <person name="Caggese C."/>
            <person name="Calvi B.R."/>
            <person name="Bernardo de Carvalho A."/>
            <person name="Caspi A."/>
            <person name="Castrezana S."/>
            <person name="Celniker S.E."/>
            <person name="Chang J.L."/>
            <person name="Chapple C."/>
            <person name="Chatterji S."/>
            <person name="Chinwalla A."/>
            <person name="Civetta A."/>
            <person name="Clifton S.W."/>
            <person name="Comeron J.M."/>
            <person name="Costello J.C."/>
            <person name="Coyne J.A."/>
            <person name="Daub J."/>
            <person name="David R.G."/>
            <person name="Delcher A.L."/>
            <person name="Delehaunty K."/>
            <person name="Do C.B."/>
            <person name="Ebling H."/>
            <person name="Edwards K."/>
            <person name="Eickbush T."/>
            <person name="Evans J.D."/>
            <person name="Filipski A."/>
            <person name="Findeiss S."/>
            <person name="Freyhult E."/>
            <person name="Fulton L."/>
            <person name="Fulton R."/>
            <person name="Garcia A.C."/>
            <person name="Gardiner A."/>
            <person name="Garfield D.A."/>
            <person name="Garvin B.E."/>
            <person name="Gibson G."/>
            <person name="Gilbert D."/>
            <person name="Gnerre S."/>
            <person name="Godfrey J."/>
            <person name="Good R."/>
            <person name="Gotea V."/>
            <person name="Gravely B."/>
            <person name="Greenberg A.J."/>
            <person name="Griffiths-Jones S."/>
            <person name="Gross S."/>
            <person name="Guigo R."/>
            <person name="Gustafson E.A."/>
            <person name="Haerty W."/>
            <person name="Hahn M.W."/>
            <person name="Halligan D.L."/>
            <person name="Halpern A.L."/>
            <person name="Halter G.M."/>
            <person name="Han M.V."/>
            <person name="Heger A."/>
            <person name="Hillier L."/>
            <person name="Hinrichs A.S."/>
            <person name="Holmes I."/>
            <person name="Hoskins R.A."/>
            <person name="Hubisz M.J."/>
            <person name="Hultmark D."/>
            <person name="Huntley M.A."/>
            <person name="Jaffe D.B."/>
            <person name="Jagadeeshan S."/>
            <person name="Jeck W.R."/>
            <person name="Johnson J."/>
            <person name="Jones C.D."/>
            <person name="Jordan W.C."/>
            <person name="Karpen G.H."/>
            <person name="Kataoka E."/>
            <person name="Keightley P.D."/>
            <person name="Kheradpour P."/>
            <person name="Kirkness E.F."/>
            <person name="Koerich L.B."/>
            <person name="Kristiansen K."/>
            <person name="Kudrna D."/>
            <person name="Kulathinal R.J."/>
            <person name="Kumar S."/>
            <person name="Kwok R."/>
            <person name="Lander E."/>
            <person name="Langley C.H."/>
            <person name="Lapoint R."/>
            <person name="Lazzaro B.P."/>
            <person name="Lee S.J."/>
            <person name="Levesque L."/>
            <person name="Li R."/>
            <person name="Lin C.F."/>
            <person name="Lin M.F."/>
            <person name="Lindblad-Toh K."/>
            <person name="Llopart A."/>
            <person name="Long M."/>
            <person name="Low L."/>
            <person name="Lozovsky E."/>
            <person name="Lu J."/>
            <person name="Luo M."/>
            <person name="Machado C.A."/>
            <person name="Makalowski W."/>
            <person name="Marzo M."/>
            <person name="Matsuda M."/>
            <person name="Matzkin L."/>
            <person name="McAllister B."/>
            <person name="McBride C.S."/>
            <person name="McKernan B."/>
            <person name="McKernan K."/>
            <person name="Mendez-Lago M."/>
            <person name="Minx P."/>
            <person name="Mollenhauer M.U."/>
            <person name="Montooth K."/>
            <person name="Mount S.M."/>
            <person name="Mu X."/>
            <person name="Myers E."/>
            <person name="Negre B."/>
            <person name="Newfeld S."/>
            <person name="Nielsen R."/>
            <person name="Noor M.A."/>
            <person name="O'Grady P."/>
            <person name="Pachter L."/>
            <person name="Papaceit M."/>
            <person name="Parisi M.J."/>
            <person name="Parisi M."/>
            <person name="Parts L."/>
            <person name="Pedersen J.S."/>
            <person name="Pesole G."/>
            <person name="Phillippy A.M."/>
            <person name="Ponting C.P."/>
            <person name="Pop M."/>
            <person name="Porcelli D."/>
            <person name="Powell J.R."/>
            <person name="Prohaska S."/>
            <person name="Pruitt K."/>
            <person name="Puig M."/>
            <person name="Quesneville H."/>
            <person name="Ram K.R."/>
            <person name="Rand D."/>
            <person name="Rasmussen M.D."/>
            <person name="Reed L.K."/>
            <person name="Reenan R."/>
            <person name="Reily A."/>
            <person name="Remington K.A."/>
            <person name="Rieger T.T."/>
            <person name="Ritchie M.G."/>
            <person name="Robin C."/>
            <person name="Rogers Y.H."/>
            <person name="Rohde C."/>
            <person name="Rozas J."/>
            <person name="Rubenfield M.J."/>
            <person name="Ruiz A."/>
            <person name="Russo S."/>
            <person name="Salzberg S.L."/>
            <person name="Sanchez-Gracia A."/>
            <person name="Saranga D.J."/>
            <person name="Sato H."/>
            <person name="Schaeffer S.W."/>
            <person name="Schatz M.C."/>
            <person name="Schlenke T."/>
            <person name="Schwartz R."/>
            <person name="Segarra C."/>
            <person name="Singh R.S."/>
            <person name="Sirot L."/>
            <person name="Sirota M."/>
            <person name="Sisneros N.B."/>
            <person name="Smith C.D."/>
            <person name="Smith T.F."/>
            <person name="Spieth J."/>
            <person name="Stage D.E."/>
            <person name="Stark A."/>
            <person name="Stephan W."/>
            <person name="Strausberg R.L."/>
            <person name="Strempel S."/>
            <person name="Sturgill D."/>
            <person name="Sutton G."/>
            <person name="Sutton G.G."/>
            <person name="Tao W."/>
            <person name="Teichmann S."/>
            <person name="Tobari Y.N."/>
            <person name="Tomimura Y."/>
            <person name="Tsolas J.M."/>
            <person name="Valente V.L."/>
            <person name="Venter E."/>
            <person name="Venter J.C."/>
            <person name="Vicario S."/>
            <person name="Vieira F.G."/>
            <person name="Vilella A.J."/>
            <person name="Villasante A."/>
            <person name="Walenz B."/>
            <person name="Wang J."/>
            <person name="Wasserman M."/>
            <person name="Watts T."/>
            <person name="Wilson D."/>
            <person name="Wilson R.K."/>
            <person name="Wing R.A."/>
            <person name="Wolfner M.F."/>
            <person name="Wong A."/>
            <person name="Wong G.K."/>
            <person name="Wu C.I."/>
            <person name="Wu G."/>
            <person name="Yamamoto D."/>
            <person name="Yang H.P."/>
            <person name="Yang S.P."/>
            <person name="Yorke J.A."/>
            <person name="Yoshida K."/>
            <person name="Zdobnov E."/>
            <person name="Zhang P."/>
            <person name="Zhang Y."/>
            <person name="Zimin A.V."/>
            <person name="Baldwin J."/>
            <person name="Abdouelleil A."/>
            <person name="Abdulkadir J."/>
            <person name="Abebe A."/>
            <person name="Abera B."/>
            <person name="Abreu J."/>
            <person name="Acer S.C."/>
            <person name="Aftuck L."/>
            <person name="Alexander A."/>
            <person name="An P."/>
            <person name="Anderson E."/>
            <person name="Anderson S."/>
            <person name="Arachi H."/>
            <person name="Azer M."/>
            <person name="Bachantsang P."/>
            <person name="Barry A."/>
            <person name="Bayul T."/>
            <person name="Berlin A."/>
            <person name="Bessette D."/>
            <person name="Bloom T."/>
            <person name="Blye J."/>
            <person name="Boguslavskiy L."/>
            <person name="Bonnet C."/>
            <person name="Boukhgalter B."/>
            <person name="Bourzgui I."/>
            <person name="Brown A."/>
            <person name="Cahill P."/>
            <person name="Channer S."/>
            <person name="Cheshatsang Y."/>
            <person name="Chuda L."/>
            <person name="Citroen M."/>
            <person name="Collymore A."/>
            <person name="Cooke P."/>
            <person name="Costello M."/>
            <person name="D'Aco K."/>
            <person name="Daza R."/>
            <person name="De Haan G."/>
            <person name="DeGray S."/>
            <person name="DeMaso C."/>
            <person name="Dhargay N."/>
            <person name="Dooley K."/>
            <person name="Dooley E."/>
            <person name="Doricent M."/>
            <person name="Dorje P."/>
            <person name="Dorjee K."/>
            <person name="Dupes A."/>
            <person name="Elong R."/>
            <person name="Falk J."/>
            <person name="Farina A."/>
            <person name="Faro S."/>
            <person name="Ferguson D."/>
            <person name="Fisher S."/>
            <person name="Foley C.D."/>
            <person name="Franke A."/>
            <person name="Friedrich D."/>
            <person name="Gadbois L."/>
            <person name="Gearin G."/>
            <person name="Gearin C.R."/>
            <person name="Giannoukos G."/>
            <person name="Goode T."/>
            <person name="Graham J."/>
            <person name="Grandbois E."/>
            <person name="Grewal S."/>
            <person name="Gyaltsen K."/>
            <person name="Hafez N."/>
            <person name="Hagos B."/>
            <person name="Hall J."/>
            <person name="Henson C."/>
            <person name="Hollinger A."/>
            <person name="Honan T."/>
            <person name="Huard M.D."/>
            <person name="Hughes L."/>
            <person name="Hurhula B."/>
            <person name="Husby M.E."/>
            <person name="Kamat A."/>
            <person name="Kanga B."/>
            <person name="Kashin S."/>
            <person name="Khazanovich D."/>
            <person name="Kisner P."/>
            <person name="Lance K."/>
            <person name="Lara M."/>
            <person name="Lee W."/>
            <person name="Lennon N."/>
            <person name="Letendre F."/>
            <person name="LeVine R."/>
            <person name="Lipovsky A."/>
            <person name="Liu X."/>
            <person name="Liu J."/>
            <person name="Liu S."/>
            <person name="Lokyitsang T."/>
            <person name="Lokyitsang Y."/>
            <person name="Lubonja R."/>
            <person name="Lui A."/>
            <person name="MacDonald P."/>
            <person name="Magnisalis V."/>
            <person name="Maru K."/>
            <person name="Matthews C."/>
            <person name="McCusker W."/>
            <person name="McDonough S."/>
            <person name="Mehta T."/>
            <person name="Meldrim J."/>
            <person name="Meneus L."/>
            <person name="Mihai O."/>
            <person name="Mihalev A."/>
            <person name="Mihova T."/>
            <person name="Mittelman R."/>
            <person name="Mlenga V."/>
            <person name="Montmayeur A."/>
            <person name="Mulrain L."/>
            <person name="Navidi A."/>
            <person name="Naylor J."/>
            <person name="Negash T."/>
            <person name="Nguyen T."/>
            <person name="Nguyen N."/>
            <person name="Nicol R."/>
            <person name="Norbu C."/>
            <person name="Norbu N."/>
            <person name="Novod N."/>
            <person name="O'Neill B."/>
            <person name="Osman S."/>
            <person name="Markiewicz E."/>
            <person name="Oyono O.L."/>
            <person name="Patti C."/>
            <person name="Phunkhang P."/>
            <person name="Pierre F."/>
            <person name="Priest M."/>
            <person name="Raghuraman S."/>
            <person name="Rege F."/>
            <person name="Reyes R."/>
            <person name="Rise C."/>
            <person name="Rogov P."/>
            <person name="Ross K."/>
            <person name="Ryan E."/>
            <person name="Settipalli S."/>
            <person name="Shea T."/>
            <person name="Sherpa N."/>
            <person name="Shi L."/>
            <person name="Shih D."/>
            <person name="Sparrow T."/>
            <person name="Spaulding J."/>
            <person name="Stalker J."/>
            <person name="Stange-Thomann N."/>
            <person name="Stavropoulos S."/>
            <person name="Stone C."/>
            <person name="Strader C."/>
            <person name="Tesfaye S."/>
            <person name="Thomson T."/>
            <person name="Thoulutsang Y."/>
            <person name="Thoulutsang D."/>
            <person name="Topham K."/>
            <person name="Topping I."/>
            <person name="Tsamla T."/>
            <person name="Vassiliev H."/>
            <person name="Vo A."/>
            <person name="Wangchuk T."/>
            <person name="Wangdi T."/>
            <person name="Weiand M."/>
            <person name="Wilkinson J."/>
            <person name="Wilson A."/>
            <person name="Yadav S."/>
            <person name="Young G."/>
            <person name="Yu Q."/>
            <person name="Zembek L."/>
            <person name="Zhong D."/>
            <person name="Zimmer A."/>
            <person name="Zwirko Z."/>
            <person name="Jaffe D.B."/>
            <person name="Alvarez P."/>
            <person name="Brockman W."/>
            <person name="Butler J."/>
            <person name="Chin C."/>
            <person name="Gnerre S."/>
            <person name="Grabherr M."/>
            <person name="Kleber M."/>
            <person name="Mauceli E."/>
            <person name="MacCallum I."/>
        </authorList>
    </citation>
    <scope>NUCLEOTIDE SEQUENCE [LARGE SCALE GENOMIC DNA]</scope>
    <source>
        <strain evidence="11">Tucson 15081-1352.22</strain>
    </source>
</reference>
<evidence type="ECO:0000313" key="10">
    <source>
        <dbReference type="EMBL" id="EDW08743.1"/>
    </source>
</evidence>
<proteinExistence type="inferred from homology"/>
<evidence type="ECO:0000313" key="11">
    <source>
        <dbReference type="Proteomes" id="UP000009192"/>
    </source>
</evidence>
<evidence type="ECO:0000256" key="1">
    <source>
        <dbReference type="ARBA" id="ARBA00004613"/>
    </source>
</evidence>
<accession>B4KM79</accession>
<evidence type="ECO:0000256" key="3">
    <source>
        <dbReference type="ARBA" id="ARBA00022525"/>
    </source>
</evidence>
<name>B4KM79_DROMO</name>
<evidence type="ECO:0000256" key="5">
    <source>
        <dbReference type="ARBA" id="ARBA00022729"/>
    </source>
</evidence>
<dbReference type="Pfam" id="PF08194">
    <property type="entry name" value="DIM"/>
    <property type="match status" value="1"/>
</dbReference>
<dbReference type="GO" id="GO:0045087">
    <property type="term" value="P:innate immune response"/>
    <property type="evidence" value="ECO:0007669"/>
    <property type="project" value="UniProtKB-KW"/>
</dbReference>
<feature type="chain" id="PRO_5002811025" evidence="9">
    <location>
        <begin position="22"/>
        <end position="146"/>
    </location>
</feature>
<evidence type="ECO:0000256" key="9">
    <source>
        <dbReference type="SAM" id="SignalP"/>
    </source>
</evidence>
<evidence type="ECO:0000256" key="8">
    <source>
        <dbReference type="SAM" id="MobiDB-lite"/>
    </source>
</evidence>
<evidence type="ECO:0000256" key="2">
    <source>
        <dbReference type="ARBA" id="ARBA00005379"/>
    </source>
</evidence>
<comment type="similarity">
    <text evidence="2">Belongs to the bomanin family.</text>
</comment>
<protein>
    <submittedName>
        <fullName evidence="10">Uncharacterized protein</fullName>
    </submittedName>
</protein>
<feature type="region of interest" description="Disordered" evidence="8">
    <location>
        <begin position="37"/>
        <end position="88"/>
    </location>
</feature>
<evidence type="ECO:0000256" key="7">
    <source>
        <dbReference type="ARBA" id="ARBA00023157"/>
    </source>
</evidence>
<feature type="signal peptide" evidence="9">
    <location>
        <begin position="1"/>
        <end position="21"/>
    </location>
</feature>
<dbReference type="Proteomes" id="UP000009192">
    <property type="component" value="Unassembled WGS sequence"/>
</dbReference>
<keyword evidence="6" id="KW-0391">Immunity</keyword>
<dbReference type="KEGG" id="dmo:Dmoj_GI19390"/>
<dbReference type="EMBL" id="CH933808">
    <property type="protein sequence ID" value="EDW08743.1"/>
    <property type="molecule type" value="Genomic_DNA"/>
</dbReference>
<dbReference type="InParanoid" id="B4KM79"/>
<dbReference type="AlphaFoldDB" id="B4KM79"/>
<evidence type="ECO:0000256" key="4">
    <source>
        <dbReference type="ARBA" id="ARBA00022588"/>
    </source>
</evidence>
<dbReference type="HOGENOM" id="CLU_1654002_0_0_1"/>
<feature type="compositionally biased region" description="Low complexity" evidence="8">
    <location>
        <begin position="40"/>
        <end position="49"/>
    </location>
</feature>
<keyword evidence="4" id="KW-0399">Innate immunity</keyword>
<dbReference type="PhylomeDB" id="B4KM79"/>
<keyword evidence="3" id="KW-0964">Secreted</keyword>
<dbReference type="OMA" id="CVGCNIN"/>
<organism evidence="10 11">
    <name type="scientific">Drosophila mojavensis</name>
    <name type="common">Fruit fly</name>
    <dbReference type="NCBI Taxonomy" id="7230"/>
    <lineage>
        <taxon>Eukaryota</taxon>
        <taxon>Metazoa</taxon>
        <taxon>Ecdysozoa</taxon>
        <taxon>Arthropoda</taxon>
        <taxon>Hexapoda</taxon>
        <taxon>Insecta</taxon>
        <taxon>Pterygota</taxon>
        <taxon>Neoptera</taxon>
        <taxon>Endopterygota</taxon>
        <taxon>Diptera</taxon>
        <taxon>Brachycera</taxon>
        <taxon>Muscomorpha</taxon>
        <taxon>Ephydroidea</taxon>
        <taxon>Drosophilidae</taxon>
        <taxon>Drosophila</taxon>
    </lineage>
</organism>
<keyword evidence="11" id="KW-1185">Reference proteome</keyword>
<keyword evidence="7" id="KW-1015">Disulfide bond</keyword>
<comment type="subcellular location">
    <subcellularLocation>
        <location evidence="1">Secreted</location>
    </subcellularLocation>
</comment>
<gene>
    <name evidence="10" type="primary">Dmoj\GI19390</name>
    <name evidence="10" type="ORF">Dmoj_GI19390</name>
</gene>
<evidence type="ECO:0000256" key="6">
    <source>
        <dbReference type="ARBA" id="ARBA00022859"/>
    </source>
</evidence>
<dbReference type="GO" id="GO:0005576">
    <property type="term" value="C:extracellular region"/>
    <property type="evidence" value="ECO:0007669"/>
    <property type="project" value="UniProtKB-SubCell"/>
</dbReference>
<sequence>MRCLTLLALLIVALLATCARAGKVTINGACVDCHRDGATTHRPSSSRAPPTTPKSKSRPKSNKNSDEDDLDGWMLSQGQGQGGYGAQSIWRGGRHRRQIYRQQIITDPGLGSGGGWSGGRVTTINTRGRPGTYVHNDDCVGCNING</sequence>
<dbReference type="FunCoup" id="B4KM79">
    <property type="interactions" value="1"/>
</dbReference>